<dbReference type="Pfam" id="PF00232">
    <property type="entry name" value="Glyco_hydro_1"/>
    <property type="match status" value="1"/>
</dbReference>
<keyword evidence="12" id="KW-0732">Signal</keyword>
<evidence type="ECO:0000256" key="10">
    <source>
        <dbReference type="PIRSR" id="PIRSR617736-2"/>
    </source>
</evidence>
<feature type="binding site" evidence="10">
    <location>
        <position position="47"/>
    </location>
    <ligand>
        <name>substrate</name>
    </ligand>
</feature>
<dbReference type="Gene3D" id="3.20.20.80">
    <property type="entry name" value="Glycosidases"/>
    <property type="match status" value="1"/>
</dbReference>
<organism evidence="13 14">
    <name type="scientific">Acidisoma cellulosilyticum</name>
    <dbReference type="NCBI Taxonomy" id="2802395"/>
    <lineage>
        <taxon>Bacteria</taxon>
        <taxon>Pseudomonadati</taxon>
        <taxon>Pseudomonadota</taxon>
        <taxon>Alphaproteobacteria</taxon>
        <taxon>Acetobacterales</taxon>
        <taxon>Acidocellaceae</taxon>
        <taxon>Acidisoma</taxon>
    </lineage>
</organism>
<dbReference type="RefSeq" id="WP_227307580.1">
    <property type="nucleotide sequence ID" value="NZ_JAESVA010000003.1"/>
</dbReference>
<dbReference type="AlphaFoldDB" id="A0A963Z2U3"/>
<dbReference type="GO" id="GO:0008422">
    <property type="term" value="F:beta-glucosidase activity"/>
    <property type="evidence" value="ECO:0007669"/>
    <property type="project" value="UniProtKB-EC"/>
</dbReference>
<dbReference type="GO" id="GO:0030245">
    <property type="term" value="P:cellulose catabolic process"/>
    <property type="evidence" value="ECO:0007669"/>
    <property type="project" value="UniProtKB-KW"/>
</dbReference>
<dbReference type="InterPro" id="IPR001360">
    <property type="entry name" value="Glyco_hydro_1"/>
</dbReference>
<dbReference type="InterPro" id="IPR033132">
    <property type="entry name" value="GH_1_N_CS"/>
</dbReference>
<sequence length="482" mass="53077">MSLDRRRFVQTAGLAGLAALTPGLASAETDTAFPAGFIWGAATAAYQVEGAWNLDGKGESIWDRFTHKPGHIKNGDTGDVACDSYHRYPEDIALARRMNMKSYRLSLSWPRIQPDGQGAVNQKGLDFYSRLIDALLEAGIRPFPTLYHWDLPQALQDKGGWPNRDMADRLADYATIVVRALGDRVQEWTVLNEPKTFTQCGYWYGIHAPGLRDPKAFLRATHTANLAVGQAYRAIKAARPNLLVGNAIDVGPVYAASQAQADIAAAERWHKFANLWFILPALTGHYPAGVLPEAEQLALLNWQNGDETRLLADLDVIGLNYYSPWTVADAPGGNGIPGLNTNAEWATVRGGGDGKTANGWDIYPPGFYDILTQMAGVTGQRPIEITENGAAYNMAPDAQGEVKDAPRIAYIRAHLLELRRAMQAGVPVRGYHCWSLLDNFEWAEGYSQRFGLIYVDFAGDRRRTLKDSGAWYAKVAAQNRVI</sequence>
<evidence type="ECO:0000256" key="2">
    <source>
        <dbReference type="ARBA" id="ARBA00010838"/>
    </source>
</evidence>
<accession>A0A963Z2U3</accession>
<dbReference type="EC" id="3.2.1.21" evidence="3 11"/>
<gene>
    <name evidence="13" type="ORF">ACELLULO517_11860</name>
</gene>
<name>A0A963Z2U3_9PROT</name>
<feature type="binding site" evidence="10">
    <location>
        <position position="434"/>
    </location>
    <ligand>
        <name>substrate</name>
    </ligand>
</feature>
<protein>
    <recommendedName>
        <fullName evidence="3 11">Beta-glucosidase</fullName>
        <ecNumber evidence="3 11">3.2.1.21</ecNumber>
    </recommendedName>
</protein>
<feature type="binding site" evidence="10">
    <location>
        <position position="322"/>
    </location>
    <ligand>
        <name>substrate</name>
    </ligand>
</feature>
<evidence type="ECO:0000256" key="4">
    <source>
        <dbReference type="ARBA" id="ARBA00022801"/>
    </source>
</evidence>
<comment type="caution">
    <text evidence="13">The sequence shown here is derived from an EMBL/GenBank/DDBJ whole genome shotgun (WGS) entry which is preliminary data.</text>
</comment>
<feature type="active site" description="Nucleophile" evidence="9">
    <location>
        <position position="387"/>
    </location>
</feature>
<feature type="binding site" evidence="10">
    <location>
        <position position="148"/>
    </location>
    <ligand>
        <name>substrate</name>
    </ligand>
</feature>
<evidence type="ECO:0000256" key="7">
    <source>
        <dbReference type="ARBA" id="ARBA00023295"/>
    </source>
</evidence>
<feature type="chain" id="PRO_5037720436" description="Beta-glucosidase" evidence="12">
    <location>
        <begin position="28"/>
        <end position="482"/>
    </location>
</feature>
<evidence type="ECO:0000256" key="5">
    <source>
        <dbReference type="ARBA" id="ARBA00023001"/>
    </source>
</evidence>
<evidence type="ECO:0000256" key="9">
    <source>
        <dbReference type="PIRSR" id="PIRSR617736-1"/>
    </source>
</evidence>
<dbReference type="PROSITE" id="PS00653">
    <property type="entry name" value="GLYCOSYL_HYDROL_F1_2"/>
    <property type="match status" value="1"/>
</dbReference>
<comment type="similarity">
    <text evidence="2 11">Belongs to the glycosyl hydrolase 1 family.</text>
</comment>
<keyword evidence="7 11" id="KW-0326">Glycosidase</keyword>
<dbReference type="NCBIfam" id="TIGR03356">
    <property type="entry name" value="BGL"/>
    <property type="match status" value="1"/>
</dbReference>
<dbReference type="SUPFAM" id="SSF51445">
    <property type="entry name" value="(Trans)glycosidases"/>
    <property type="match status" value="1"/>
</dbReference>
<reference evidence="13 14" key="1">
    <citation type="journal article" date="2021" name="Microorganisms">
        <title>Acidisoma silvae sp. nov. and Acidisomacellulosilytica sp. nov., Two Acidophilic Bacteria Isolated from Decaying Wood, Hydrolyzing Cellulose and Producing Poly-3-hydroxybutyrate.</title>
        <authorList>
            <person name="Mieszkin S."/>
            <person name="Pouder E."/>
            <person name="Uroz S."/>
            <person name="Simon-Colin C."/>
            <person name="Alain K."/>
        </authorList>
    </citation>
    <scope>NUCLEOTIDE SEQUENCE [LARGE SCALE GENOMIC DNA]</scope>
    <source>
        <strain evidence="13 14">HW T5.17</strain>
    </source>
</reference>
<keyword evidence="14" id="KW-1185">Reference proteome</keyword>
<dbReference type="InterPro" id="IPR017853">
    <property type="entry name" value="GH"/>
</dbReference>
<comment type="catalytic activity">
    <reaction evidence="1 11">
        <text>Hydrolysis of terminal, non-reducing beta-D-glucosyl residues with release of beta-D-glucose.</text>
        <dbReference type="EC" id="3.2.1.21"/>
    </reaction>
</comment>
<evidence type="ECO:0000313" key="13">
    <source>
        <dbReference type="EMBL" id="MCB8880932.1"/>
    </source>
</evidence>
<keyword evidence="6" id="KW-0119">Carbohydrate metabolism</keyword>
<dbReference type="PROSITE" id="PS51318">
    <property type="entry name" value="TAT"/>
    <property type="match status" value="1"/>
</dbReference>
<dbReference type="EMBL" id="JAESVA010000003">
    <property type="protein sequence ID" value="MCB8880932.1"/>
    <property type="molecule type" value="Genomic_DNA"/>
</dbReference>
<dbReference type="InterPro" id="IPR006311">
    <property type="entry name" value="TAT_signal"/>
</dbReference>
<dbReference type="PANTHER" id="PTHR10353">
    <property type="entry name" value="GLYCOSYL HYDROLASE"/>
    <property type="match status" value="1"/>
</dbReference>
<keyword evidence="4 11" id="KW-0378">Hydrolase</keyword>
<evidence type="ECO:0000256" key="12">
    <source>
        <dbReference type="SAM" id="SignalP"/>
    </source>
</evidence>
<evidence type="ECO:0000256" key="8">
    <source>
        <dbReference type="ARBA" id="ARBA00023326"/>
    </source>
</evidence>
<evidence type="ECO:0000256" key="11">
    <source>
        <dbReference type="RuleBase" id="RU361175"/>
    </source>
</evidence>
<evidence type="ECO:0000313" key="14">
    <source>
        <dbReference type="Proteomes" id="UP000721844"/>
    </source>
</evidence>
<feature type="signal peptide" evidence="12">
    <location>
        <begin position="1"/>
        <end position="27"/>
    </location>
</feature>
<evidence type="ECO:0000256" key="6">
    <source>
        <dbReference type="ARBA" id="ARBA00023277"/>
    </source>
</evidence>
<evidence type="ECO:0000256" key="3">
    <source>
        <dbReference type="ARBA" id="ARBA00012744"/>
    </source>
</evidence>
<dbReference type="PRINTS" id="PR00131">
    <property type="entry name" value="GLHYDRLASE1"/>
</dbReference>
<keyword evidence="5" id="KW-0136">Cellulose degradation</keyword>
<feature type="binding site" evidence="10">
    <location>
        <position position="192"/>
    </location>
    <ligand>
        <name>substrate</name>
    </ligand>
</feature>
<feature type="binding site" evidence="10">
    <location>
        <begin position="441"/>
        <end position="442"/>
    </location>
    <ligand>
        <name>substrate</name>
    </ligand>
</feature>
<dbReference type="PANTHER" id="PTHR10353:SF36">
    <property type="entry name" value="LP05116P"/>
    <property type="match status" value="1"/>
</dbReference>
<evidence type="ECO:0000256" key="1">
    <source>
        <dbReference type="ARBA" id="ARBA00000448"/>
    </source>
</evidence>
<dbReference type="InterPro" id="IPR017736">
    <property type="entry name" value="Glyco_hydro_1_beta-glucosidase"/>
</dbReference>
<feature type="active site" description="Proton donor" evidence="9">
    <location>
        <position position="193"/>
    </location>
</feature>
<dbReference type="GO" id="GO:0005829">
    <property type="term" value="C:cytosol"/>
    <property type="evidence" value="ECO:0007669"/>
    <property type="project" value="TreeGrafter"/>
</dbReference>
<proteinExistence type="inferred from homology"/>
<keyword evidence="8" id="KW-0624">Polysaccharide degradation</keyword>
<dbReference type="FunFam" id="3.20.20.80:FF:000004">
    <property type="entry name" value="Beta-glucosidase 6-phospho-beta-glucosidase"/>
    <property type="match status" value="1"/>
</dbReference>
<dbReference type="Proteomes" id="UP000721844">
    <property type="component" value="Unassembled WGS sequence"/>
</dbReference>